<gene>
    <name evidence="3" type="ORF">Tco_0953051</name>
</gene>
<proteinExistence type="predicted"/>
<feature type="compositionally biased region" description="Basic and acidic residues" evidence="1">
    <location>
        <begin position="885"/>
        <end position="898"/>
    </location>
</feature>
<name>A0ABQ5DYU1_9ASTR</name>
<feature type="compositionally biased region" description="Acidic residues" evidence="1">
    <location>
        <begin position="899"/>
        <end position="912"/>
    </location>
</feature>
<evidence type="ECO:0000256" key="1">
    <source>
        <dbReference type="SAM" id="MobiDB-lite"/>
    </source>
</evidence>
<dbReference type="InterPro" id="IPR013103">
    <property type="entry name" value="RVT_2"/>
</dbReference>
<feature type="region of interest" description="Disordered" evidence="1">
    <location>
        <begin position="68"/>
        <end position="91"/>
    </location>
</feature>
<feature type="region of interest" description="Disordered" evidence="1">
    <location>
        <begin position="1"/>
        <end position="23"/>
    </location>
</feature>
<feature type="domain" description="Reverse transcriptase Ty1/copia-type" evidence="2">
    <location>
        <begin position="243"/>
        <end position="311"/>
    </location>
</feature>
<feature type="region of interest" description="Disordered" evidence="1">
    <location>
        <begin position="710"/>
        <end position="754"/>
    </location>
</feature>
<comment type="caution">
    <text evidence="3">The sequence shown here is derived from an EMBL/GenBank/DDBJ whole genome shotgun (WGS) entry which is preliminary data.</text>
</comment>
<feature type="compositionally biased region" description="Basic and acidic residues" evidence="1">
    <location>
        <begin position="913"/>
        <end position="923"/>
    </location>
</feature>
<feature type="compositionally biased region" description="Acidic residues" evidence="1">
    <location>
        <begin position="924"/>
        <end position="940"/>
    </location>
</feature>
<protein>
    <submittedName>
        <fullName evidence="3">Retrovirus-related pol polyprotein from transposon TNT 1-94</fullName>
    </submittedName>
</protein>
<feature type="compositionally biased region" description="Basic residues" evidence="1">
    <location>
        <begin position="732"/>
        <end position="743"/>
    </location>
</feature>
<feature type="compositionally biased region" description="Polar residues" evidence="1">
    <location>
        <begin position="1"/>
        <end position="10"/>
    </location>
</feature>
<feature type="compositionally biased region" description="Basic and acidic residues" evidence="1">
    <location>
        <begin position="720"/>
        <end position="731"/>
    </location>
</feature>
<accession>A0ABQ5DYU1</accession>
<sequence>MTPRTISSGLAQHPSPSTPYVPPNKKEWDILFQPIFDEYFQPPSIVPHALPIVVVAPILVDTVGTPSSISVDQDAPSASTSLTPEDSQEPVLHQDVKGQEPTNAQFNDPFANIFNQEPRSEESNSRVVIESDVHTNHQPFEHLSKWTKNHSLHNVIVEPKNYKEALQEFAWIEAMQEDIHEFERLQVWELVPRPVYVMLINLKWIFKVKRDEFGGVLKNKAWLVAKGFRQEEGIYFEETFAPVYVSQPEGFVDPDNPNYVYRLKKDLYGLKHDPLAWYDMLSKFLLSQEFYKCVVDPTLFTRKEGKDILLGMESSDSVDTPMVDRTKLGEDLQGILVDPTRYRGKAYRKALTCGKICLSIPESCQDIRRSTSGSTQFLGDRLVSWSSKKQKSVSISSTKFLGHDLLHDHVKCLSISRITHVIPWNIRCLVSGIPRIMEQEDLQQAALDEALVPIADQVKIGSCNMRIDPTKNQKEATYQLTLDILKLSSCCNAFLITADVPQIYMQQFWYTISKNKDTSSYQFQLDNQKFEIGVELFQEILRITPRVPNKEFVEPPPHDALVSFVKQLGYNGSLELISKMPRQSRIKILWGMFYKKNVDYAGLTWEDLQFQIDSRQTSAKRREQMPYPRFTKVIIHYFFSKNNSIPNRHSSFINTIKYDVILGKLKFVSKGEEDQKYGMSIPDLMMNDDIKKSDAYLTYIALSTNTELPKVGKSKGKGPIGKEKADTPAPKEKKKNNAPRKKSSITADDNILPDPDEALKLGDFISLTEVKEKEEEHRLHETHAHLVTEKSADTEDYDETEDEADNRLIRRIPTDVVIGRPVHKVSDEDKLDHSQKLKGIETLSVAAQLMSDMKIATKASKKHYRIQQDPKGLCERSGVIPEVPDEPKADDQEKAVDEEKADEEMKDDEEAESEKTKEEHADEEKAEEEKIEEEKADDEQAGINQAHNDHAEDDQAGVITLEIQQEKHEVPPTSSSLILSSAEYENPAVQRSPLVDTVISMVTETITPTQTPPTTEAQVTPTSESDLSLKFEQRLSELEKKVKVLSKVDHADIIEESIQANIFNEVKNQLPKLLPKVNMLNDKMQKSGSFNEHEKHLDLHNALIGSIHLDEAIAKGEIDLKKILKKRRHGKTPSKPSLTDKSVNTEETVHEVAMEADETIKVEDDVVNVEEQPQNNAAFEYRCTYFAMHHLKKDKITKAYLEGPTYKLLKGTCRNIIELEYNLEQCYLALSDKLGWANPEGDRCPFDLSNPLSLQHYQGRLIIPVNLFFNNDLEYLKTRNKERKYASSQTKTKAARYDLVGIKEMIPRLWSSVKEAYDKNAELGIHH</sequence>
<organism evidence="3 4">
    <name type="scientific">Tanacetum coccineum</name>
    <dbReference type="NCBI Taxonomy" id="301880"/>
    <lineage>
        <taxon>Eukaryota</taxon>
        <taxon>Viridiplantae</taxon>
        <taxon>Streptophyta</taxon>
        <taxon>Embryophyta</taxon>
        <taxon>Tracheophyta</taxon>
        <taxon>Spermatophyta</taxon>
        <taxon>Magnoliopsida</taxon>
        <taxon>eudicotyledons</taxon>
        <taxon>Gunneridae</taxon>
        <taxon>Pentapetalae</taxon>
        <taxon>asterids</taxon>
        <taxon>campanulids</taxon>
        <taxon>Asterales</taxon>
        <taxon>Asteraceae</taxon>
        <taxon>Asteroideae</taxon>
        <taxon>Anthemideae</taxon>
        <taxon>Anthemidinae</taxon>
        <taxon>Tanacetum</taxon>
    </lineage>
</organism>
<evidence type="ECO:0000313" key="3">
    <source>
        <dbReference type="EMBL" id="GJT44336.1"/>
    </source>
</evidence>
<dbReference type="Pfam" id="PF07727">
    <property type="entry name" value="RVT_2"/>
    <property type="match status" value="1"/>
</dbReference>
<reference evidence="3" key="2">
    <citation type="submission" date="2022-01" db="EMBL/GenBank/DDBJ databases">
        <authorList>
            <person name="Yamashiro T."/>
            <person name="Shiraishi A."/>
            <person name="Satake H."/>
            <person name="Nakayama K."/>
        </authorList>
    </citation>
    <scope>NUCLEOTIDE SEQUENCE</scope>
</reference>
<dbReference type="Proteomes" id="UP001151760">
    <property type="component" value="Unassembled WGS sequence"/>
</dbReference>
<feature type="compositionally biased region" description="Polar residues" evidence="1">
    <location>
        <begin position="68"/>
        <end position="85"/>
    </location>
</feature>
<evidence type="ECO:0000313" key="4">
    <source>
        <dbReference type="Proteomes" id="UP001151760"/>
    </source>
</evidence>
<evidence type="ECO:0000259" key="2">
    <source>
        <dbReference type="Pfam" id="PF07727"/>
    </source>
</evidence>
<dbReference type="EMBL" id="BQNB010015804">
    <property type="protein sequence ID" value="GJT44336.1"/>
    <property type="molecule type" value="Genomic_DNA"/>
</dbReference>
<keyword evidence="4" id="KW-1185">Reference proteome</keyword>
<reference evidence="3" key="1">
    <citation type="journal article" date="2022" name="Int. J. Mol. Sci.">
        <title>Draft Genome of Tanacetum Coccineum: Genomic Comparison of Closely Related Tanacetum-Family Plants.</title>
        <authorList>
            <person name="Yamashiro T."/>
            <person name="Shiraishi A."/>
            <person name="Nakayama K."/>
            <person name="Satake H."/>
        </authorList>
    </citation>
    <scope>NUCLEOTIDE SEQUENCE</scope>
</reference>
<feature type="region of interest" description="Disordered" evidence="1">
    <location>
        <begin position="861"/>
        <end position="940"/>
    </location>
</feature>